<dbReference type="Gramene" id="OMERI08G09180.1">
    <property type="protein sequence ID" value="OMERI08G09180.1"/>
    <property type="gene ID" value="OMERI08G09180"/>
</dbReference>
<dbReference type="AlphaFoldDB" id="A0A0E0EKD7"/>
<protein>
    <submittedName>
        <fullName evidence="1">Uncharacterized protein</fullName>
    </submittedName>
</protein>
<name>A0A0E0EKD7_9ORYZ</name>
<dbReference type="Proteomes" id="UP000008021">
    <property type="component" value="Chromosome 8"/>
</dbReference>
<sequence>MHGAVGGGGQACAWPRAAVEEAERACGAGDGGAMGCGAPGRAWQRRRSRGWRRGSPTWATTIAVTVGGGTNGILPLPPQRHSIIPMYMDEIMKCKIDDWDIMHISHRKIGVKPIRGQANLIDRSSCWM</sequence>
<evidence type="ECO:0000313" key="2">
    <source>
        <dbReference type="Proteomes" id="UP000008021"/>
    </source>
</evidence>
<dbReference type="EnsemblPlants" id="OMERI08G09180.1">
    <property type="protein sequence ID" value="OMERI08G09180.1"/>
    <property type="gene ID" value="OMERI08G09180"/>
</dbReference>
<dbReference type="HOGENOM" id="CLU_1963111_0_0_1"/>
<proteinExistence type="predicted"/>
<reference evidence="1" key="2">
    <citation type="submission" date="2018-05" db="EMBL/GenBank/DDBJ databases">
        <title>OmerRS3 (Oryza meridionalis Reference Sequence Version 3).</title>
        <authorList>
            <person name="Zhang J."/>
            <person name="Kudrna D."/>
            <person name="Lee S."/>
            <person name="Talag J."/>
            <person name="Welchert J."/>
            <person name="Wing R.A."/>
        </authorList>
    </citation>
    <scope>NUCLEOTIDE SEQUENCE [LARGE SCALE GENOMIC DNA]</scope>
    <source>
        <strain evidence="1">cv. OR44</strain>
    </source>
</reference>
<accession>A0A0E0EKD7</accession>
<organism evidence="1">
    <name type="scientific">Oryza meridionalis</name>
    <dbReference type="NCBI Taxonomy" id="40149"/>
    <lineage>
        <taxon>Eukaryota</taxon>
        <taxon>Viridiplantae</taxon>
        <taxon>Streptophyta</taxon>
        <taxon>Embryophyta</taxon>
        <taxon>Tracheophyta</taxon>
        <taxon>Spermatophyta</taxon>
        <taxon>Magnoliopsida</taxon>
        <taxon>Liliopsida</taxon>
        <taxon>Poales</taxon>
        <taxon>Poaceae</taxon>
        <taxon>BOP clade</taxon>
        <taxon>Oryzoideae</taxon>
        <taxon>Oryzeae</taxon>
        <taxon>Oryzinae</taxon>
        <taxon>Oryza</taxon>
    </lineage>
</organism>
<keyword evidence="2" id="KW-1185">Reference proteome</keyword>
<evidence type="ECO:0000313" key="1">
    <source>
        <dbReference type="EnsemblPlants" id="OMERI08G09180.1"/>
    </source>
</evidence>
<reference evidence="1" key="1">
    <citation type="submission" date="2015-04" db="UniProtKB">
        <authorList>
            <consortium name="EnsemblPlants"/>
        </authorList>
    </citation>
    <scope>IDENTIFICATION</scope>
</reference>